<comment type="caution">
    <text evidence="3">The sequence shown here is derived from an EMBL/GenBank/DDBJ whole genome shotgun (WGS) entry which is preliminary data.</text>
</comment>
<dbReference type="Gene3D" id="1.10.390.10">
    <property type="entry name" value="Neutral Protease Domain 2"/>
    <property type="match status" value="1"/>
</dbReference>
<proteinExistence type="predicted"/>
<feature type="signal peptide" evidence="1">
    <location>
        <begin position="1"/>
        <end position="18"/>
    </location>
</feature>
<evidence type="ECO:0000259" key="2">
    <source>
        <dbReference type="Pfam" id="PF01433"/>
    </source>
</evidence>
<feature type="chain" id="PRO_5046561202" evidence="1">
    <location>
        <begin position="19"/>
        <end position="673"/>
    </location>
</feature>
<dbReference type="Pfam" id="PF01433">
    <property type="entry name" value="Peptidase_M1"/>
    <property type="match status" value="1"/>
</dbReference>
<dbReference type="InterPro" id="IPR027268">
    <property type="entry name" value="Peptidase_M4/M1_CTD_sf"/>
</dbReference>
<dbReference type="InterPro" id="IPR014782">
    <property type="entry name" value="Peptidase_M1_dom"/>
</dbReference>
<name>A0ABX1NIK0_9RHOO</name>
<accession>A0ABX1NIK0</accession>
<dbReference type="PANTHER" id="PTHR11533:SF174">
    <property type="entry name" value="PUROMYCIN-SENSITIVE AMINOPEPTIDASE-RELATED"/>
    <property type="match status" value="1"/>
</dbReference>
<sequence>MLAVLLPNLFLFPSAARAATPTLDLAVELDPATRRLAVQADLSPAARDYRFELHEALEVTAATAGGKPVAVRPAGRHGFIRTWQVALPPAAERLHLEYAGTLPALDRTLDHRDVVQGLSPVASAEGSFLPSGGGWYPRPAALFAYNVTLTVPGNQRALVAGRLKSEELPGDGSDRYRARFEFAQPADGIDLMAGPWVVREKMMPRASTEPVRLRTYFFPDLDAIPGLAEGYLDDSQRYLERYGKEIGTYPFTEFSVVASPLPTGFGMPTLTYLGADVLKLPFIRATSLGHEVLHNWWGNGVYVDFAQGNWSEGLTTFMADYAYKESESAEAAGAMRLGWLRDFAAVPAGDHQSLADFRSRTHGAAAAVGYGKAAMLFVMLRDMIGAEAFRSGIRAFWQSQKFRTASWSDLQAAFERASGRSLEAFFKQWINRAGGPAVRITAADVRHTAGGARLTLAVEQNAPAYALHLPVQLVFPDRAEMRWIDVDKARQAVTLDVAAMPTGVRLDPELQVWRLLGQEQLPPILRQWVIARNPYLAQASAAADVREASVALAQRLFEVSPHAIAPGEITKGSGPVLLAGLHADVDAALERAGLPPRPERLAGRGSAQVWTVAVPAGPPVAVVSARDAESLRALLRPLPHYGAQSWLVFEGARLVERGVWPAPAPLIPVRGAP</sequence>
<dbReference type="Proteomes" id="UP000634522">
    <property type="component" value="Unassembled WGS sequence"/>
</dbReference>
<dbReference type="InterPro" id="IPR050344">
    <property type="entry name" value="Peptidase_M1_aminopeptidases"/>
</dbReference>
<keyword evidence="4" id="KW-1185">Reference proteome</keyword>
<evidence type="ECO:0000256" key="1">
    <source>
        <dbReference type="SAM" id="SignalP"/>
    </source>
</evidence>
<organism evidence="3 4">
    <name type="scientific">Aromatoleum toluolicum</name>
    <dbReference type="NCBI Taxonomy" id="90060"/>
    <lineage>
        <taxon>Bacteria</taxon>
        <taxon>Pseudomonadati</taxon>
        <taxon>Pseudomonadota</taxon>
        <taxon>Betaproteobacteria</taxon>
        <taxon>Rhodocyclales</taxon>
        <taxon>Rhodocyclaceae</taxon>
        <taxon>Aromatoleum</taxon>
    </lineage>
</organism>
<feature type="domain" description="Peptidase M1 membrane alanine aminopeptidase" evidence="2">
    <location>
        <begin position="289"/>
        <end position="429"/>
    </location>
</feature>
<dbReference type="EMBL" id="WTVS01000038">
    <property type="protein sequence ID" value="NMF99117.1"/>
    <property type="molecule type" value="Genomic_DNA"/>
</dbReference>
<protein>
    <submittedName>
        <fullName evidence="3">M1 family peptidase</fullName>
    </submittedName>
</protein>
<evidence type="ECO:0000313" key="3">
    <source>
        <dbReference type="EMBL" id="NMF99117.1"/>
    </source>
</evidence>
<dbReference type="PANTHER" id="PTHR11533">
    <property type="entry name" value="PROTEASE M1 ZINC METALLOPROTEASE"/>
    <property type="match status" value="1"/>
</dbReference>
<gene>
    <name evidence="3" type="ORF">GPA27_17195</name>
</gene>
<keyword evidence="1" id="KW-0732">Signal</keyword>
<dbReference type="SUPFAM" id="SSF55486">
    <property type="entry name" value="Metalloproteases ('zincins'), catalytic domain"/>
    <property type="match status" value="1"/>
</dbReference>
<evidence type="ECO:0000313" key="4">
    <source>
        <dbReference type="Proteomes" id="UP000634522"/>
    </source>
</evidence>
<reference evidence="3 4" key="1">
    <citation type="submission" date="2019-12" db="EMBL/GenBank/DDBJ databases">
        <title>Comparative genomics gives insights into the taxonomy of the Azoarcus-Aromatoleum group and reveals separate origins of nif in the plant-associated Azoarcus and non-plant-associated Aromatoleum sub-groups.</title>
        <authorList>
            <person name="Lafos M."/>
            <person name="Maluk M."/>
            <person name="Batista M."/>
            <person name="Junghare M."/>
            <person name="Carmona M."/>
            <person name="Faoro H."/>
            <person name="Cruz L.M."/>
            <person name="Battistoni F."/>
            <person name="De Souza E."/>
            <person name="Pedrosa F."/>
            <person name="Chen W.-M."/>
            <person name="Poole P.S."/>
            <person name="Dixon R.A."/>
            <person name="James E.K."/>
        </authorList>
    </citation>
    <scope>NUCLEOTIDE SEQUENCE [LARGE SCALE GENOMIC DNA]</scope>
    <source>
        <strain evidence="3 4">T</strain>
    </source>
</reference>